<protein>
    <submittedName>
        <fullName evidence="5">Amino acid adenylation domain-containing protein</fullName>
    </submittedName>
</protein>
<evidence type="ECO:0000259" key="4">
    <source>
        <dbReference type="PROSITE" id="PS50075"/>
    </source>
</evidence>
<dbReference type="SUPFAM" id="SSF52777">
    <property type="entry name" value="CoA-dependent acyltransferases"/>
    <property type="match status" value="2"/>
</dbReference>
<dbReference type="InterPro" id="IPR009081">
    <property type="entry name" value="PP-bd_ACP"/>
</dbReference>
<dbReference type="SUPFAM" id="SSF47336">
    <property type="entry name" value="ACP-like"/>
    <property type="match status" value="1"/>
</dbReference>
<dbReference type="Pfam" id="PF00668">
    <property type="entry name" value="Condensation"/>
    <property type="match status" value="1"/>
</dbReference>
<dbReference type="Gene3D" id="3.30.559.10">
    <property type="entry name" value="Chloramphenicol acetyltransferase-like domain"/>
    <property type="match status" value="1"/>
</dbReference>
<evidence type="ECO:0000256" key="3">
    <source>
        <dbReference type="ARBA" id="ARBA00022553"/>
    </source>
</evidence>
<evidence type="ECO:0000313" key="6">
    <source>
        <dbReference type="Proteomes" id="UP001207742"/>
    </source>
</evidence>
<dbReference type="Pfam" id="PF00501">
    <property type="entry name" value="AMP-binding"/>
    <property type="match status" value="1"/>
</dbReference>
<dbReference type="Gene3D" id="1.10.1200.10">
    <property type="entry name" value="ACP-like"/>
    <property type="match status" value="1"/>
</dbReference>
<dbReference type="InterPro" id="IPR045851">
    <property type="entry name" value="AMP-bd_C_sf"/>
</dbReference>
<feature type="domain" description="Carrier" evidence="4">
    <location>
        <begin position="507"/>
        <end position="582"/>
    </location>
</feature>
<reference evidence="5 6" key="1">
    <citation type="submission" date="2022-10" db="EMBL/GenBank/DDBJ databases">
        <title>Chitinophaga nivalis PC15 sp. nov., isolated from Pyeongchang county, South Korea.</title>
        <authorList>
            <person name="Trinh H.N."/>
        </authorList>
    </citation>
    <scope>NUCLEOTIDE SEQUENCE [LARGE SCALE GENOMIC DNA]</scope>
    <source>
        <strain evidence="5 6">PC14</strain>
    </source>
</reference>
<dbReference type="EMBL" id="JAPDNS010000001">
    <property type="protein sequence ID" value="MCW3484225.1"/>
    <property type="molecule type" value="Genomic_DNA"/>
</dbReference>
<dbReference type="NCBIfam" id="TIGR01733">
    <property type="entry name" value="AA-adenyl-dom"/>
    <property type="match status" value="1"/>
</dbReference>
<dbReference type="Gene3D" id="3.30.559.30">
    <property type="entry name" value="Nonribosomal peptide synthetase, condensation domain"/>
    <property type="match status" value="1"/>
</dbReference>
<dbReference type="Pfam" id="PF00550">
    <property type="entry name" value="PP-binding"/>
    <property type="match status" value="1"/>
</dbReference>
<comment type="cofactor">
    <cofactor evidence="1">
        <name>pantetheine 4'-phosphate</name>
        <dbReference type="ChEBI" id="CHEBI:47942"/>
    </cofactor>
</comment>
<keyword evidence="2" id="KW-0596">Phosphopantetheine</keyword>
<dbReference type="SUPFAM" id="SSF56801">
    <property type="entry name" value="Acetyl-CoA synthetase-like"/>
    <property type="match status" value="1"/>
</dbReference>
<dbReference type="InterPro" id="IPR020845">
    <property type="entry name" value="AMP-binding_CS"/>
</dbReference>
<dbReference type="Proteomes" id="UP001207742">
    <property type="component" value="Unassembled WGS sequence"/>
</dbReference>
<dbReference type="PANTHER" id="PTHR45527:SF1">
    <property type="entry name" value="FATTY ACID SYNTHASE"/>
    <property type="match status" value="1"/>
</dbReference>
<dbReference type="PROSITE" id="PS00455">
    <property type="entry name" value="AMP_BINDING"/>
    <property type="match status" value="1"/>
</dbReference>
<proteinExistence type="predicted"/>
<dbReference type="Pfam" id="PF13193">
    <property type="entry name" value="AMP-binding_C"/>
    <property type="match status" value="1"/>
</dbReference>
<organism evidence="5 6">
    <name type="scientific">Chitinophaga nivalis</name>
    <dbReference type="NCBI Taxonomy" id="2991709"/>
    <lineage>
        <taxon>Bacteria</taxon>
        <taxon>Pseudomonadati</taxon>
        <taxon>Bacteroidota</taxon>
        <taxon>Chitinophagia</taxon>
        <taxon>Chitinophagales</taxon>
        <taxon>Chitinophagaceae</taxon>
        <taxon>Chitinophaga</taxon>
    </lineage>
</organism>
<dbReference type="InterPro" id="IPR025110">
    <property type="entry name" value="AMP-bd_C"/>
</dbReference>
<keyword evidence="6" id="KW-1185">Reference proteome</keyword>
<dbReference type="InterPro" id="IPR010071">
    <property type="entry name" value="AA_adenyl_dom"/>
</dbReference>
<accession>A0ABT3IK91</accession>
<sequence length="1035" mass="117131">MSFQHELINSLRTHGESIVLEYDGQQISGNELLQRADAITQHLLQEALPPETFVGVRLQNRVDLITAFIGIANARCVFVPIDGHLPEERLKAMHEELALRYVITSGTDMLPQEDELQYFYLEDISLPASENNGYPAYEAEDSLYVYFTSGSTGKPKGIIGKNSSLLQFLQWEKETFHIGPGDRISQFISPYFDAFLRDVFLPLLSGATLCIPPSDKAFFVPENISAWISGQRITLIHCVPSVFRSINHDDITATDYPALKYVLLSGEKIVPKALLPWYACFGERVQLVNLYGPTETTMVRSCYLLRPADAATDRVPVGKPISDTQLLILDKNGKPCNTLVPGELYIVTDYMTKGYLNNAALTAEKFITLSTGEYAGKSAFRTGDRARKLTDGNIDLLGREDRQIKLSGIRIELDEIEQVLAGSGLIRQAVVIKQEAASGDESLAAFYISKDEQPEEQTAIQQYLRERLPEYMIPGLLCAVKEFPLLSNGKINYKELVNAVEKRPVVLPENDTEARLLQIWKTLLGDIAISTADRFNLVGGNSISMMRLLSLIYKAFNVRMTLADLFAHMTIRQQAAFIQPVAQDTTLDIPHAPEQPYYHTSAAQERVYYNFELDKERISYNLPMVWEIATEIENDRILHVFQQLTARHESLRTRFDVEDGQVVQYVLDQVTLEPELLYVAEADSDETIRQFVRPFDLNKAPLFRIGIILTDHGRKILVTDFHHSICDGMSQRILMADFSTLFYGQTLAPLQWQYRDYAEWEYRYKKTADYLQHRQFWLGSFEKGVPELQLPVSNANTEDLSEIGGHTAFEISTEVLQPLLDHLRAENISTVSGLFAVYYLFLSQLTGQEEMVIGMAASGRTQHELEGMVGMFVKTLPICFRSTAATSFDVMVKALHQQLIQAGSHQLYDLQDMMTELNKKRTVKLSRLYSAGFVSLDFEDEQVPDDKNDFRHYAFEKTGAKNPLTLYLREHGSTFYFRLSYAHAYFTAADIDLLITQFKVLAERIAANVHARIDDMIGDAGNAAPVVESDIDFNF</sequence>
<dbReference type="InterPro" id="IPR023213">
    <property type="entry name" value="CAT-like_dom_sf"/>
</dbReference>
<dbReference type="PROSITE" id="PS00012">
    <property type="entry name" value="PHOSPHOPANTETHEINE"/>
    <property type="match status" value="1"/>
</dbReference>
<keyword evidence="3" id="KW-0597">Phosphoprotein</keyword>
<dbReference type="Gene3D" id="3.40.50.12780">
    <property type="entry name" value="N-terminal domain of ligase-like"/>
    <property type="match status" value="1"/>
</dbReference>
<dbReference type="CDD" id="cd05930">
    <property type="entry name" value="A_NRPS"/>
    <property type="match status" value="1"/>
</dbReference>
<comment type="caution">
    <text evidence="5">The sequence shown here is derived from an EMBL/GenBank/DDBJ whole genome shotgun (WGS) entry which is preliminary data.</text>
</comment>
<dbReference type="InterPro" id="IPR000873">
    <property type="entry name" value="AMP-dep_synth/lig_dom"/>
</dbReference>
<dbReference type="InterPro" id="IPR001242">
    <property type="entry name" value="Condensation_dom"/>
</dbReference>
<dbReference type="Gene3D" id="3.30.300.30">
    <property type="match status" value="1"/>
</dbReference>
<gene>
    <name evidence="5" type="ORF">OL497_09995</name>
</gene>
<dbReference type="PANTHER" id="PTHR45527">
    <property type="entry name" value="NONRIBOSOMAL PEPTIDE SYNTHETASE"/>
    <property type="match status" value="1"/>
</dbReference>
<dbReference type="InterPro" id="IPR042099">
    <property type="entry name" value="ANL_N_sf"/>
</dbReference>
<dbReference type="PROSITE" id="PS50075">
    <property type="entry name" value="CARRIER"/>
    <property type="match status" value="1"/>
</dbReference>
<evidence type="ECO:0000256" key="1">
    <source>
        <dbReference type="ARBA" id="ARBA00001957"/>
    </source>
</evidence>
<evidence type="ECO:0000313" key="5">
    <source>
        <dbReference type="EMBL" id="MCW3484225.1"/>
    </source>
</evidence>
<name>A0ABT3IK91_9BACT</name>
<evidence type="ECO:0000256" key="2">
    <source>
        <dbReference type="ARBA" id="ARBA00022450"/>
    </source>
</evidence>
<dbReference type="RefSeq" id="WP_264729744.1">
    <property type="nucleotide sequence ID" value="NZ_JAPDNR010000001.1"/>
</dbReference>
<dbReference type="InterPro" id="IPR036736">
    <property type="entry name" value="ACP-like_sf"/>
</dbReference>
<dbReference type="InterPro" id="IPR006162">
    <property type="entry name" value="Ppantetheine_attach_site"/>
</dbReference>